<dbReference type="PROSITE" id="PS00105">
    <property type="entry name" value="AA_TRANSFER_CLASS_1"/>
    <property type="match status" value="1"/>
</dbReference>
<evidence type="ECO:0000256" key="1">
    <source>
        <dbReference type="ARBA" id="ARBA00007441"/>
    </source>
</evidence>
<dbReference type="GO" id="GO:0030170">
    <property type="term" value="F:pyridoxal phosphate binding"/>
    <property type="evidence" value="ECO:0007669"/>
    <property type="project" value="InterPro"/>
</dbReference>
<evidence type="ECO:0000259" key="3">
    <source>
        <dbReference type="Pfam" id="PF00155"/>
    </source>
</evidence>
<dbReference type="PANTHER" id="PTHR43795:SF63">
    <property type="entry name" value="PUTATIVE (AFU_ORTHOLOGUE AFUA_4G00630)-RELATED"/>
    <property type="match status" value="1"/>
</dbReference>
<dbReference type="GO" id="GO:0006520">
    <property type="term" value="P:amino acid metabolic process"/>
    <property type="evidence" value="ECO:0007669"/>
    <property type="project" value="TreeGrafter"/>
</dbReference>
<dbReference type="InterPro" id="IPR015424">
    <property type="entry name" value="PyrdxlP-dep_Trfase"/>
</dbReference>
<dbReference type="CDD" id="cd00609">
    <property type="entry name" value="AAT_like"/>
    <property type="match status" value="1"/>
</dbReference>
<comment type="similarity">
    <text evidence="1">Belongs to the class-I pyridoxal-phosphate-dependent aminotransferase family.</text>
</comment>
<dbReference type="SUPFAM" id="SSF53383">
    <property type="entry name" value="PLP-dependent transferases"/>
    <property type="match status" value="1"/>
</dbReference>
<sequence>MALSKRAASAPVSSHVAILRSLADKYHPTNNPDGFVNLAVAENSLMHRELTTYINEKIVFKSDILTYGCGGIGTQDLRSAVASFVEQKFETFAPLSHEKVVCTSGLTNAIESITYAVADTGDGILLARPFYGSFPYVMLERPGVKSIYVSFGDMDPFDPESIVAYQTALEKASKEGIKARAILLCNPHNPLGRCYSKEYLRNLIGFAATHNLHVISDEIYALSAYPSSSFTSVLAMDTSDLIDADLLHCLWGTSKDFGASGIRIGAVISHNEQLLSSIASRGLFNFPSAAADCIVAQVLADTPYVDSYLVENTLRLEKAYTIVVDFLDAEKIPYISSGGAGFFLWINLRKAIENRGFDFVGNAPAALPTGNVLKHQSDINLDIVARLFQQKIYLASGDAFGSEQPGWFRIIFSHPEAIMLEGLTRLKRAIESGPVEGITPAAAASLCLCFCAC</sequence>
<proteinExistence type="inferred from homology"/>
<dbReference type="InterPro" id="IPR050478">
    <property type="entry name" value="Ethylene_sulfur-biosynth"/>
</dbReference>
<dbReference type="EMBL" id="CAJPDQ010000003">
    <property type="protein sequence ID" value="CAF9906687.1"/>
    <property type="molecule type" value="Genomic_DNA"/>
</dbReference>
<organism evidence="4 5">
    <name type="scientific">Gomphillus americanus</name>
    <dbReference type="NCBI Taxonomy" id="1940652"/>
    <lineage>
        <taxon>Eukaryota</taxon>
        <taxon>Fungi</taxon>
        <taxon>Dikarya</taxon>
        <taxon>Ascomycota</taxon>
        <taxon>Pezizomycotina</taxon>
        <taxon>Lecanoromycetes</taxon>
        <taxon>OSLEUM clade</taxon>
        <taxon>Ostropomycetidae</taxon>
        <taxon>Ostropales</taxon>
        <taxon>Graphidaceae</taxon>
        <taxon>Gomphilloideae</taxon>
        <taxon>Gomphillus</taxon>
    </lineage>
</organism>
<dbReference type="InterPro" id="IPR015421">
    <property type="entry name" value="PyrdxlP-dep_Trfase_major"/>
</dbReference>
<dbReference type="OrthoDB" id="7042322at2759"/>
<comment type="caution">
    <text evidence="4">The sequence shown here is derived from an EMBL/GenBank/DDBJ whole genome shotgun (WGS) entry which is preliminary data.</text>
</comment>
<reference evidence="4" key="1">
    <citation type="submission" date="2021-03" db="EMBL/GenBank/DDBJ databases">
        <authorList>
            <person name="Tagirdzhanova G."/>
        </authorList>
    </citation>
    <scope>NUCLEOTIDE SEQUENCE</scope>
</reference>
<dbReference type="PANTHER" id="PTHR43795">
    <property type="entry name" value="BIFUNCTIONAL ASPARTATE AMINOTRANSFERASE AND GLUTAMATE/ASPARTATE-PREPHENATE AMINOTRANSFERASE-RELATED"/>
    <property type="match status" value="1"/>
</dbReference>
<name>A0A8H3EJ36_9LECA</name>
<evidence type="ECO:0000313" key="5">
    <source>
        <dbReference type="Proteomes" id="UP000664169"/>
    </source>
</evidence>
<dbReference type="InterPro" id="IPR015422">
    <property type="entry name" value="PyrdxlP-dep_Trfase_small"/>
</dbReference>
<dbReference type="Pfam" id="PF00155">
    <property type="entry name" value="Aminotran_1_2"/>
    <property type="match status" value="1"/>
</dbReference>
<dbReference type="InterPro" id="IPR004838">
    <property type="entry name" value="NHTrfase_class1_PyrdxlP-BS"/>
</dbReference>
<dbReference type="Gene3D" id="3.90.1150.10">
    <property type="entry name" value="Aspartate Aminotransferase, domain 1"/>
    <property type="match status" value="1"/>
</dbReference>
<keyword evidence="2" id="KW-0663">Pyridoxal phosphate</keyword>
<feature type="domain" description="Aminotransferase class I/classII large" evidence="3">
    <location>
        <begin position="72"/>
        <end position="425"/>
    </location>
</feature>
<dbReference type="InterPro" id="IPR004839">
    <property type="entry name" value="Aminotransferase_I/II_large"/>
</dbReference>
<gene>
    <name evidence="4" type="ORF">GOMPHAMPRED_004872</name>
</gene>
<accession>A0A8H3EJ36</accession>
<dbReference type="PRINTS" id="PR00753">
    <property type="entry name" value="ACCSYNTHASE"/>
</dbReference>
<evidence type="ECO:0000256" key="2">
    <source>
        <dbReference type="ARBA" id="ARBA00022898"/>
    </source>
</evidence>
<protein>
    <recommendedName>
        <fullName evidence="3">Aminotransferase class I/classII large domain-containing protein</fullName>
    </recommendedName>
</protein>
<dbReference type="Gene3D" id="3.40.640.10">
    <property type="entry name" value="Type I PLP-dependent aspartate aminotransferase-like (Major domain)"/>
    <property type="match status" value="1"/>
</dbReference>
<evidence type="ECO:0000313" key="4">
    <source>
        <dbReference type="EMBL" id="CAF9906687.1"/>
    </source>
</evidence>
<keyword evidence="5" id="KW-1185">Reference proteome</keyword>
<dbReference type="GO" id="GO:0008483">
    <property type="term" value="F:transaminase activity"/>
    <property type="evidence" value="ECO:0007669"/>
    <property type="project" value="TreeGrafter"/>
</dbReference>
<dbReference type="AlphaFoldDB" id="A0A8H3EJ36"/>
<dbReference type="Proteomes" id="UP000664169">
    <property type="component" value="Unassembled WGS sequence"/>
</dbReference>